<keyword evidence="2" id="KW-1185">Reference proteome</keyword>
<dbReference type="AlphaFoldDB" id="A0A9Q8SRP8"/>
<dbReference type="RefSeq" id="XP_049143823.1">
    <property type="nucleotide sequence ID" value="XM_049286680.1"/>
</dbReference>
<reference evidence="1" key="1">
    <citation type="journal article" date="2021" name="Mol. Plant Microbe Interact.">
        <title>Complete Genome Sequence of the Plant-Pathogenic Fungus Colletotrichum lupini.</title>
        <authorList>
            <person name="Baroncelli R."/>
            <person name="Pensec F."/>
            <person name="Da Lio D."/>
            <person name="Boufleur T."/>
            <person name="Vicente I."/>
            <person name="Sarrocco S."/>
            <person name="Picot A."/>
            <person name="Baraldi E."/>
            <person name="Sukno S."/>
            <person name="Thon M."/>
            <person name="Le Floch G."/>
        </authorList>
    </citation>
    <scope>NUCLEOTIDE SEQUENCE</scope>
    <source>
        <strain evidence="1">IMI 504893</strain>
    </source>
</reference>
<gene>
    <name evidence="1" type="ORF">CLUP02_07687</name>
</gene>
<dbReference type="EMBL" id="CP019476">
    <property type="protein sequence ID" value="UQC82200.1"/>
    <property type="molecule type" value="Genomic_DNA"/>
</dbReference>
<proteinExistence type="predicted"/>
<evidence type="ECO:0000313" key="2">
    <source>
        <dbReference type="Proteomes" id="UP000830671"/>
    </source>
</evidence>
<dbReference type="GeneID" id="73341690"/>
<accession>A0A9Q8SRP8</accession>
<dbReference type="KEGG" id="clup:CLUP02_07687"/>
<name>A0A9Q8SRP8_9PEZI</name>
<organism evidence="1 2">
    <name type="scientific">Colletotrichum lupini</name>
    <dbReference type="NCBI Taxonomy" id="145971"/>
    <lineage>
        <taxon>Eukaryota</taxon>
        <taxon>Fungi</taxon>
        <taxon>Dikarya</taxon>
        <taxon>Ascomycota</taxon>
        <taxon>Pezizomycotina</taxon>
        <taxon>Sordariomycetes</taxon>
        <taxon>Hypocreomycetidae</taxon>
        <taxon>Glomerellales</taxon>
        <taxon>Glomerellaceae</taxon>
        <taxon>Colletotrichum</taxon>
        <taxon>Colletotrichum acutatum species complex</taxon>
    </lineage>
</organism>
<protein>
    <submittedName>
        <fullName evidence="1">Uncharacterized protein</fullName>
    </submittedName>
</protein>
<sequence>MCLSDFSLCTSHIIISRGPMSPQPREDRMNLGMGISPVCAAFSSSLFVGRILPVNPIFHTPTSTQTPPKAGPARTTQASYISWDLLLSAGLSRALVGWELQNHGHG</sequence>
<evidence type="ECO:0000313" key="1">
    <source>
        <dbReference type="EMBL" id="UQC82200.1"/>
    </source>
</evidence>
<dbReference type="Proteomes" id="UP000830671">
    <property type="component" value="Chromosome 4"/>
</dbReference>